<dbReference type="Gene3D" id="3.40.50.1000">
    <property type="entry name" value="HAD superfamily/HAD-like"/>
    <property type="match status" value="1"/>
</dbReference>
<name>A0A5N8XDB4_9ACTN</name>
<reference evidence="2 3" key="1">
    <citation type="submission" date="2019-07" db="EMBL/GenBank/DDBJ databases">
        <title>New species of Amycolatopsis and Streptomyces.</title>
        <authorList>
            <person name="Duangmal K."/>
            <person name="Teo W.F.A."/>
            <person name="Lipun K."/>
        </authorList>
    </citation>
    <scope>NUCLEOTIDE SEQUENCE [LARGE SCALE GENOMIC DNA]</scope>
    <source>
        <strain evidence="2 3">NBRC 106415</strain>
    </source>
</reference>
<sequence>MRCRRITQRAVARIAARPGGGLPKAMKSEPEAPSAPSERRRLRYAVFDLDGTVLGPSQRFLPGVAEGLHRLRAQGLRLLLVTGRSVGSFRSLDPSAPELRAFDDPLLLSNGNVLWDRGAGSVTVSRALPAELAARLASADVADTVTETASGLIAGSRRAALAYARAYGVRREDIVTRALAADHRGEDAVAVTVFGAEADLTEQLTGLPHDLDRISAFGALVVRPEHTCKAAAVHEHVRRRYGESHGLSATVAFGDARNDACLLGSAALGVAVQGADQVAVRHSDELLSGPLGEYLARFVADRAIAAAGIDRDGRVLRCPHR</sequence>
<keyword evidence="3" id="KW-1185">Reference proteome</keyword>
<dbReference type="GO" id="GO:0016791">
    <property type="term" value="F:phosphatase activity"/>
    <property type="evidence" value="ECO:0007669"/>
    <property type="project" value="TreeGrafter"/>
</dbReference>
<dbReference type="SUPFAM" id="SSF56784">
    <property type="entry name" value="HAD-like"/>
    <property type="match status" value="1"/>
</dbReference>
<dbReference type="OrthoDB" id="3401113at2"/>
<evidence type="ECO:0000313" key="2">
    <source>
        <dbReference type="EMBL" id="MPY57523.1"/>
    </source>
</evidence>
<comment type="caution">
    <text evidence="2">The sequence shown here is derived from an EMBL/GenBank/DDBJ whole genome shotgun (WGS) entry which is preliminary data.</text>
</comment>
<dbReference type="Gene3D" id="3.30.1240.10">
    <property type="match status" value="1"/>
</dbReference>
<feature type="region of interest" description="Disordered" evidence="1">
    <location>
        <begin position="17"/>
        <end position="38"/>
    </location>
</feature>
<organism evidence="2 3">
    <name type="scientific">Streptomyces spongiae</name>
    <dbReference type="NCBI Taxonomy" id="565072"/>
    <lineage>
        <taxon>Bacteria</taxon>
        <taxon>Bacillati</taxon>
        <taxon>Actinomycetota</taxon>
        <taxon>Actinomycetes</taxon>
        <taxon>Kitasatosporales</taxon>
        <taxon>Streptomycetaceae</taxon>
        <taxon>Streptomyces</taxon>
    </lineage>
</organism>
<gene>
    <name evidence="2" type="ORF">FNH08_10235</name>
</gene>
<dbReference type="AlphaFoldDB" id="A0A5N8XDB4"/>
<dbReference type="InterPro" id="IPR023214">
    <property type="entry name" value="HAD_sf"/>
</dbReference>
<dbReference type="EMBL" id="VJZC01000047">
    <property type="protein sequence ID" value="MPY57523.1"/>
    <property type="molecule type" value="Genomic_DNA"/>
</dbReference>
<dbReference type="GO" id="GO:0005829">
    <property type="term" value="C:cytosol"/>
    <property type="evidence" value="ECO:0007669"/>
    <property type="project" value="TreeGrafter"/>
</dbReference>
<dbReference type="PANTHER" id="PTHR10000">
    <property type="entry name" value="PHOSPHOSERINE PHOSPHATASE"/>
    <property type="match status" value="1"/>
</dbReference>
<dbReference type="InterPro" id="IPR036412">
    <property type="entry name" value="HAD-like_sf"/>
</dbReference>
<dbReference type="PANTHER" id="PTHR10000:SF8">
    <property type="entry name" value="HAD SUPERFAMILY HYDROLASE-LIKE, TYPE 3"/>
    <property type="match status" value="1"/>
</dbReference>
<dbReference type="Proteomes" id="UP000400924">
    <property type="component" value="Unassembled WGS sequence"/>
</dbReference>
<evidence type="ECO:0000313" key="3">
    <source>
        <dbReference type="Proteomes" id="UP000400924"/>
    </source>
</evidence>
<evidence type="ECO:0000256" key="1">
    <source>
        <dbReference type="SAM" id="MobiDB-lite"/>
    </source>
</evidence>
<accession>A0A5N8XDB4</accession>
<proteinExistence type="predicted"/>
<protein>
    <submittedName>
        <fullName evidence="2">HAD family phosphatase</fullName>
    </submittedName>
</protein>
<dbReference type="Pfam" id="PF08282">
    <property type="entry name" value="Hydrolase_3"/>
    <property type="match status" value="1"/>
</dbReference>
<dbReference type="GO" id="GO:0000287">
    <property type="term" value="F:magnesium ion binding"/>
    <property type="evidence" value="ECO:0007669"/>
    <property type="project" value="TreeGrafter"/>
</dbReference>